<dbReference type="InterPro" id="IPR050835">
    <property type="entry name" value="ABC_transporter_sub-D"/>
</dbReference>
<dbReference type="SMART" id="SM00382">
    <property type="entry name" value="AAA"/>
    <property type="match status" value="1"/>
</dbReference>
<feature type="transmembrane region" description="Helical" evidence="8">
    <location>
        <begin position="64"/>
        <end position="84"/>
    </location>
</feature>
<dbReference type="InterPro" id="IPR017871">
    <property type="entry name" value="ABC_transporter-like_CS"/>
</dbReference>
<dbReference type="Proteomes" id="UP001271263">
    <property type="component" value="Unassembled WGS sequence"/>
</dbReference>
<dbReference type="SUPFAM" id="SSF52540">
    <property type="entry name" value="P-loop containing nucleoside triphosphate hydrolases"/>
    <property type="match status" value="1"/>
</dbReference>
<feature type="domain" description="ABC transporter" evidence="9">
    <location>
        <begin position="356"/>
        <end position="578"/>
    </location>
</feature>
<evidence type="ECO:0000256" key="4">
    <source>
        <dbReference type="ARBA" id="ARBA00022741"/>
    </source>
</evidence>
<dbReference type="PROSITE" id="PS50893">
    <property type="entry name" value="ABC_TRANSPORTER_2"/>
    <property type="match status" value="1"/>
</dbReference>
<evidence type="ECO:0000259" key="10">
    <source>
        <dbReference type="PROSITE" id="PS50929"/>
    </source>
</evidence>
<dbReference type="PROSITE" id="PS00211">
    <property type="entry name" value="ABC_TRANSPORTER_1"/>
    <property type="match status" value="1"/>
</dbReference>
<protein>
    <submittedName>
        <fullName evidence="11">ABC transporter ATP-binding protein/permease</fullName>
    </submittedName>
</protein>
<dbReference type="PANTHER" id="PTHR11384:SF59">
    <property type="entry name" value="LYSOSOMAL COBALAMIN TRANSPORTER ABCD4"/>
    <property type="match status" value="1"/>
</dbReference>
<organism evidence="11 13">
    <name type="scientific">Shewanella fidelis</name>
    <dbReference type="NCBI Taxonomy" id="173509"/>
    <lineage>
        <taxon>Bacteria</taxon>
        <taxon>Pseudomonadati</taxon>
        <taxon>Pseudomonadota</taxon>
        <taxon>Gammaproteobacteria</taxon>
        <taxon>Alteromonadales</taxon>
        <taxon>Shewanellaceae</taxon>
        <taxon>Shewanella</taxon>
    </lineage>
</organism>
<keyword evidence="5 11" id="KW-0067">ATP-binding</keyword>
<dbReference type="InterPro" id="IPR011527">
    <property type="entry name" value="ABC1_TM_dom"/>
</dbReference>
<evidence type="ECO:0000256" key="3">
    <source>
        <dbReference type="ARBA" id="ARBA00022692"/>
    </source>
</evidence>
<evidence type="ECO:0000256" key="7">
    <source>
        <dbReference type="ARBA" id="ARBA00023136"/>
    </source>
</evidence>
<dbReference type="Gene3D" id="3.40.50.300">
    <property type="entry name" value="P-loop containing nucleotide triphosphate hydrolases"/>
    <property type="match status" value="1"/>
</dbReference>
<comment type="caution">
    <text evidence="11">The sequence shown here is derived from an EMBL/GenBank/DDBJ whole genome shotgun (WGS) entry which is preliminary data.</text>
</comment>
<dbReference type="Proteomes" id="UP001259340">
    <property type="component" value="Unassembled WGS sequence"/>
</dbReference>
<evidence type="ECO:0000259" key="9">
    <source>
        <dbReference type="PROSITE" id="PS50893"/>
    </source>
</evidence>
<dbReference type="Pfam" id="PF00005">
    <property type="entry name" value="ABC_tran"/>
    <property type="match status" value="1"/>
</dbReference>
<dbReference type="Pfam" id="PF06472">
    <property type="entry name" value="ABC_membrane_2"/>
    <property type="match status" value="1"/>
</dbReference>
<dbReference type="Gene3D" id="1.20.1560.10">
    <property type="entry name" value="ABC transporter type 1, transmembrane domain"/>
    <property type="match status" value="1"/>
</dbReference>
<dbReference type="PANTHER" id="PTHR11384">
    <property type="entry name" value="ATP-BINDING CASSETTE, SUB-FAMILY D MEMBER"/>
    <property type="match status" value="1"/>
</dbReference>
<dbReference type="AlphaFoldDB" id="A0AAW8NIT5"/>
<name>A0AAW8NIT5_9GAMM</name>
<keyword evidence="3 8" id="KW-0812">Transmembrane</keyword>
<sequence>MLLLKQFWSLAKPYWMNPAHWFSWVLLFLSVAALLSVVEATVWLNEWNKHFYDALAAVDIDVIYPLMLEFCGIIALTVVLMVYGKWLQQLVVIRWRSWLTEQLISSWMRDKTYYRMTLGSEPDNPDQRIAEDARILTEDSVELFVGGIQAIAVLIAFTQILWDLSGNLGFEWQGETVHIAGYLFWVALIYSIIGTAVTHFFGRQLHGLNFQQQRKEANFRALLLRKRDAAEQIALLNGEACEQRQLKQSFADITGNWYALMSREKKLGFVINAYHKVAMMVPLFAGIPALMAKTITIGGLFQVRMAFMKVYSGFSWFVHKYQNLTRWSATVTRLGQFTEAMGNLAPIARVQRKTNLCWQNLSIEKPNGEPLVCNIDLSLAPESKLFISGVSGLGKSTLLRTIAGIWPFYHGELSQPQGHTLLLPQRPYLPTGSLRDCLLYPRETETTDSVTGSTNKPMLTDEFLIETLQKVGLAELTSQLEIEAEWQQKLSGGEQQKLSLARALIGKPDTLILDEATSSLDEETAIAMIGLLQSQLPQSTLMMVSHQTALYPLFERHLDLTPYAAKSKPSMEEQACSVTC</sequence>
<dbReference type="EMBL" id="JAPMLE010000001">
    <property type="protein sequence ID" value="MDR8522571.1"/>
    <property type="molecule type" value="Genomic_DNA"/>
</dbReference>
<comment type="subcellular location">
    <subcellularLocation>
        <location evidence="1">Cell membrane</location>
        <topology evidence="1">Multi-pass membrane protein</topology>
    </subcellularLocation>
</comment>
<dbReference type="InterPro" id="IPR036640">
    <property type="entry name" value="ABC1_TM_sf"/>
</dbReference>
<dbReference type="PROSITE" id="PS50929">
    <property type="entry name" value="ABC_TM1F"/>
    <property type="match status" value="1"/>
</dbReference>
<evidence type="ECO:0000256" key="2">
    <source>
        <dbReference type="ARBA" id="ARBA00022448"/>
    </source>
</evidence>
<gene>
    <name evidence="11" type="ORF">OS133_02520</name>
    <name evidence="12" type="ORF">OS134_11330</name>
</gene>
<evidence type="ECO:0000256" key="8">
    <source>
        <dbReference type="SAM" id="Phobius"/>
    </source>
</evidence>
<dbReference type="GO" id="GO:0016887">
    <property type="term" value="F:ATP hydrolysis activity"/>
    <property type="evidence" value="ECO:0007669"/>
    <property type="project" value="InterPro"/>
</dbReference>
<evidence type="ECO:0000256" key="5">
    <source>
        <dbReference type="ARBA" id="ARBA00022840"/>
    </source>
</evidence>
<evidence type="ECO:0000256" key="1">
    <source>
        <dbReference type="ARBA" id="ARBA00004651"/>
    </source>
</evidence>
<keyword evidence="6 8" id="KW-1133">Transmembrane helix</keyword>
<reference evidence="11" key="2">
    <citation type="submission" date="2022-11" db="EMBL/GenBank/DDBJ databases">
        <title>Prophages regulate Shewanella fidelis motility and biofilm formation: implications for gut colonization dynamics in Ciona robusta.</title>
        <authorList>
            <person name="Natarajan O."/>
            <person name="Gibboney S.L."/>
            <person name="Young M.N."/>
            <person name="Lim S.J."/>
            <person name="Pluta N."/>
            <person name="Atkinson C.G.F."/>
            <person name="Leigh B.A."/>
            <person name="Liberti A."/>
            <person name="Kees E."/>
            <person name="Breitbart M."/>
            <person name="Gralnick J."/>
            <person name="Dishaw L.J."/>
        </authorList>
    </citation>
    <scope>NUCLEOTIDE SEQUENCE</scope>
    <source>
        <strain evidence="11">3313</strain>
    </source>
</reference>
<dbReference type="GO" id="GO:0005886">
    <property type="term" value="C:plasma membrane"/>
    <property type="evidence" value="ECO:0007669"/>
    <property type="project" value="UniProtKB-SubCell"/>
</dbReference>
<dbReference type="InterPro" id="IPR027417">
    <property type="entry name" value="P-loop_NTPase"/>
</dbReference>
<evidence type="ECO:0000313" key="11">
    <source>
        <dbReference type="EMBL" id="MDR8522571.1"/>
    </source>
</evidence>
<evidence type="ECO:0000313" key="13">
    <source>
        <dbReference type="Proteomes" id="UP001259340"/>
    </source>
</evidence>
<dbReference type="InterPro" id="IPR003593">
    <property type="entry name" value="AAA+_ATPase"/>
</dbReference>
<keyword evidence="4" id="KW-0547">Nucleotide-binding</keyword>
<dbReference type="RefSeq" id="WP_310653892.1">
    <property type="nucleotide sequence ID" value="NZ_JAPMLA010000005.1"/>
</dbReference>
<feature type="domain" description="ABC transmembrane type-1" evidence="10">
    <location>
        <begin position="24"/>
        <end position="326"/>
    </location>
</feature>
<evidence type="ECO:0000313" key="12">
    <source>
        <dbReference type="EMBL" id="MDW4824650.1"/>
    </source>
</evidence>
<dbReference type="GO" id="GO:0005524">
    <property type="term" value="F:ATP binding"/>
    <property type="evidence" value="ECO:0007669"/>
    <property type="project" value="UniProtKB-KW"/>
</dbReference>
<dbReference type="SUPFAM" id="SSF90123">
    <property type="entry name" value="ABC transporter transmembrane region"/>
    <property type="match status" value="1"/>
</dbReference>
<proteinExistence type="predicted"/>
<feature type="transmembrane region" description="Helical" evidence="8">
    <location>
        <begin position="143"/>
        <end position="162"/>
    </location>
</feature>
<accession>A0AAW8NIT5</accession>
<dbReference type="GO" id="GO:0140359">
    <property type="term" value="F:ABC-type transporter activity"/>
    <property type="evidence" value="ECO:0007669"/>
    <property type="project" value="InterPro"/>
</dbReference>
<feature type="transmembrane region" description="Helical" evidence="8">
    <location>
        <begin position="182"/>
        <end position="202"/>
    </location>
</feature>
<evidence type="ECO:0000256" key="6">
    <source>
        <dbReference type="ARBA" id="ARBA00022989"/>
    </source>
</evidence>
<dbReference type="InterPro" id="IPR003439">
    <property type="entry name" value="ABC_transporter-like_ATP-bd"/>
</dbReference>
<evidence type="ECO:0000313" key="14">
    <source>
        <dbReference type="Proteomes" id="UP001271263"/>
    </source>
</evidence>
<dbReference type="EMBL" id="JAPMLD010000004">
    <property type="protein sequence ID" value="MDW4824650.1"/>
    <property type="molecule type" value="Genomic_DNA"/>
</dbReference>
<keyword evidence="14" id="KW-1185">Reference proteome</keyword>
<keyword evidence="2" id="KW-0813">Transport</keyword>
<reference evidence="12 14" key="1">
    <citation type="journal article" date="2022" name="bioRxiv">
        <title>Prophages regulate Shewanella fidelis 3313 motility and biofilm formation: implications for gut colonization dynamics in Ciona robusta.</title>
        <authorList>
            <person name="Natarajan O."/>
            <person name="Gibboney S.L."/>
            <person name="Young M.N."/>
            <person name="Lim S.J."/>
            <person name="Pluta N."/>
            <person name="Atkinson C.G."/>
            <person name="Leigh B.A."/>
            <person name="Liberti A."/>
            <person name="Kees E.D."/>
            <person name="Breitbart M."/>
            <person name="Gralnick J.A."/>
            <person name="Dishaw L.J."/>
        </authorList>
    </citation>
    <scope>NUCLEOTIDE SEQUENCE [LARGE SCALE GENOMIC DNA]</scope>
    <source>
        <strain evidence="12 14">JG4066</strain>
    </source>
</reference>
<keyword evidence="7 8" id="KW-0472">Membrane</keyword>